<protein>
    <recommendedName>
        <fullName evidence="4">ADP ribosyltransferase domain-containing protein</fullName>
    </recommendedName>
</protein>
<keyword evidence="3" id="KW-1185">Reference proteome</keyword>
<proteinExistence type="predicted"/>
<evidence type="ECO:0000256" key="1">
    <source>
        <dbReference type="SAM" id="MobiDB-lite"/>
    </source>
</evidence>
<name>D1C0T9_XYLCX</name>
<evidence type="ECO:0000313" key="2">
    <source>
        <dbReference type="EMBL" id="ACZ32405.1"/>
    </source>
</evidence>
<dbReference type="HOGENOM" id="CLU_930268_0_0_11"/>
<organism evidence="2 3">
    <name type="scientific">Xylanimonas cellulosilytica (strain DSM 15894 / JCM 12276 / CECT 5975 / KCTC 9989 / LMG 20990 / NBRC 107835 / XIL07)</name>
    <dbReference type="NCBI Taxonomy" id="446471"/>
    <lineage>
        <taxon>Bacteria</taxon>
        <taxon>Bacillati</taxon>
        <taxon>Actinomycetota</taxon>
        <taxon>Actinomycetes</taxon>
        <taxon>Micrococcales</taxon>
        <taxon>Promicromonosporaceae</taxon>
        <taxon>Xylanimonas</taxon>
    </lineage>
</organism>
<dbReference type="eggNOG" id="ENOG5033XJV">
    <property type="taxonomic scope" value="Bacteria"/>
</dbReference>
<dbReference type="AlphaFoldDB" id="D1C0T9"/>
<sequence length="294" mass="33108">MPRQGRPEPYVVDADRGSGTTRTKQARILDLDDATSRAEARAGLRELDAMVESMPGLGRLQKDRERITPRGTLGDVGDPRMVRSLPDRGQVRKPISARQRNARSKTRGQVQATVPLTQLKAQRGIVTRPDVWMDVNDHLSEAAGDLQALPERDQEQVRRVDRSIQAYERSNDRGHVVYTNVQMPYFINASNLEGFVRNNFEPGTQVSFDRFTFATHQLHETVDLHPGEGMATFEIQTRRGAYLGGSDKRDNTSHLLPRGMDFEVVGTHTAYFQYPSGRRGSRTVIQLRDITPDA</sequence>
<accession>D1C0T9</accession>
<dbReference type="Proteomes" id="UP000002255">
    <property type="component" value="Plasmid pXCEL01"/>
</dbReference>
<geneLocation type="plasmid" evidence="2 3">
    <name>pXCEL01</name>
</geneLocation>
<dbReference type="KEGG" id="xce:Xcel_3406"/>
<dbReference type="EMBL" id="CP001822">
    <property type="protein sequence ID" value="ACZ32405.1"/>
    <property type="molecule type" value="Genomic_DNA"/>
</dbReference>
<keyword evidence="2" id="KW-0614">Plasmid</keyword>
<dbReference type="OrthoDB" id="5140836at2"/>
<gene>
    <name evidence="2" type="ORF">Xcel_3406</name>
</gene>
<reference evidence="2 3" key="1">
    <citation type="journal article" date="2010" name="Stand. Genomic Sci.">
        <title>Complete genome sequence of Xylanimonas cellulosilytica type strain (XIL07).</title>
        <authorList>
            <person name="Foster B."/>
            <person name="Pukall R."/>
            <person name="Abt B."/>
            <person name="Nolan M."/>
            <person name="Glavina Del Rio T."/>
            <person name="Chen F."/>
            <person name="Lucas S."/>
            <person name="Tice H."/>
            <person name="Pitluck S."/>
            <person name="Cheng J.-F."/>
            <person name="Chertkov O."/>
            <person name="Brettin T."/>
            <person name="Han C."/>
            <person name="Detter J.C."/>
            <person name="Bruce D."/>
            <person name="Goodwin L."/>
            <person name="Ivanova N."/>
            <person name="Mavromatis K."/>
            <person name="Pati A."/>
            <person name="Mikhailova N."/>
            <person name="Chen A."/>
            <person name="Palaniappan K."/>
            <person name="Land M."/>
            <person name="Hauser L."/>
            <person name="Chang Y.-J."/>
            <person name="Jeffries C.D."/>
            <person name="Chain P."/>
            <person name="Rohde M."/>
            <person name="Goeker M."/>
            <person name="Bristow J."/>
            <person name="Eisen J.A."/>
            <person name="Markowitz V."/>
            <person name="Hugenholtz P."/>
            <person name="Kyrpides N.C."/>
            <person name="Klenk H.-P."/>
            <person name="Lapidus A."/>
        </authorList>
    </citation>
    <scope>NUCLEOTIDE SEQUENCE [LARGE SCALE GENOMIC DNA]</scope>
    <source>
        <strain evidence="3">DSM 15894 / CECT 5975 / LMG 20990 / XIL07</strain>
        <plasmid evidence="3">Plasmid pXCEL01</plasmid>
    </source>
</reference>
<evidence type="ECO:0008006" key="4">
    <source>
        <dbReference type="Google" id="ProtNLM"/>
    </source>
</evidence>
<evidence type="ECO:0000313" key="3">
    <source>
        <dbReference type="Proteomes" id="UP000002255"/>
    </source>
</evidence>
<dbReference type="RefSeq" id="WP_012880145.1">
    <property type="nucleotide sequence ID" value="NC_013531.1"/>
</dbReference>
<feature type="region of interest" description="Disordered" evidence="1">
    <location>
        <begin position="1"/>
        <end position="26"/>
    </location>
</feature>